<proteinExistence type="predicted"/>
<dbReference type="GO" id="GO:0043565">
    <property type="term" value="F:sequence-specific DNA binding"/>
    <property type="evidence" value="ECO:0007669"/>
    <property type="project" value="InterPro"/>
</dbReference>
<reference evidence="6 8" key="2">
    <citation type="submission" date="2016-06" db="EMBL/GenBank/DDBJ databases">
        <title>Genome sequence of Oerskovia enterophila DSM 43852.</title>
        <authorList>
            <person name="Poehlein A."/>
            <person name="Jag V."/>
            <person name="Bengelsdorf F.R."/>
            <person name="Daniel R."/>
            <person name="Duerre P."/>
        </authorList>
    </citation>
    <scope>NUCLEOTIDE SEQUENCE [LARGE SCALE GENOMIC DNA]</scope>
    <source>
        <strain evidence="6 8">DSM 43852</strain>
    </source>
</reference>
<dbReference type="SUPFAM" id="SSF46785">
    <property type="entry name" value="Winged helix' DNA-binding domain"/>
    <property type="match status" value="1"/>
</dbReference>
<dbReference type="InterPro" id="IPR011991">
    <property type="entry name" value="ArsR-like_HTH"/>
</dbReference>
<keyword evidence="1" id="KW-0805">Transcription regulation</keyword>
<evidence type="ECO:0000259" key="4">
    <source>
        <dbReference type="PROSITE" id="PS50956"/>
    </source>
</evidence>
<dbReference type="InterPro" id="IPR019888">
    <property type="entry name" value="Tscrpt_reg_AsnC-like"/>
</dbReference>
<dbReference type="AlphaFoldDB" id="A0A163SHI0"/>
<dbReference type="Proteomes" id="UP000093412">
    <property type="component" value="Unassembled WGS sequence"/>
</dbReference>
<evidence type="ECO:0000256" key="1">
    <source>
        <dbReference type="ARBA" id="ARBA00023015"/>
    </source>
</evidence>
<dbReference type="InterPro" id="IPR036390">
    <property type="entry name" value="WH_DNA-bd_sf"/>
</dbReference>
<dbReference type="InterPro" id="IPR000485">
    <property type="entry name" value="AsnC-type_HTH_dom"/>
</dbReference>
<dbReference type="STRING" id="43678.OJAG_09020"/>
<dbReference type="Gene3D" id="3.30.70.920">
    <property type="match status" value="1"/>
</dbReference>
<dbReference type="GO" id="GO:0005829">
    <property type="term" value="C:cytosol"/>
    <property type="evidence" value="ECO:0007669"/>
    <property type="project" value="TreeGrafter"/>
</dbReference>
<dbReference type="InterPro" id="IPR036388">
    <property type="entry name" value="WH-like_DNA-bd_sf"/>
</dbReference>
<evidence type="ECO:0000313" key="6">
    <source>
        <dbReference type="EMBL" id="OCI29574.1"/>
    </source>
</evidence>
<dbReference type="SUPFAM" id="SSF54909">
    <property type="entry name" value="Dimeric alpha+beta barrel"/>
    <property type="match status" value="1"/>
</dbReference>
<organism evidence="5 7">
    <name type="scientific">Oerskovia enterophila</name>
    <dbReference type="NCBI Taxonomy" id="43678"/>
    <lineage>
        <taxon>Bacteria</taxon>
        <taxon>Bacillati</taxon>
        <taxon>Actinomycetota</taxon>
        <taxon>Actinomycetes</taxon>
        <taxon>Micrococcales</taxon>
        <taxon>Cellulomonadaceae</taxon>
        <taxon>Oerskovia</taxon>
    </lineage>
</organism>
<dbReference type="InterPro" id="IPR019887">
    <property type="entry name" value="Tscrpt_reg_AsnC/Lrp_C"/>
</dbReference>
<dbReference type="PROSITE" id="PS50956">
    <property type="entry name" value="HTH_ASNC_2"/>
    <property type="match status" value="1"/>
</dbReference>
<dbReference type="CDD" id="cd00090">
    <property type="entry name" value="HTH_ARSR"/>
    <property type="match status" value="1"/>
</dbReference>
<reference evidence="5 7" key="1">
    <citation type="submission" date="2016-01" db="EMBL/GenBank/DDBJ databases">
        <title>Genome sequence of Oerskovia enterophila VJag, an agar and cellulose degrading bacterium.</title>
        <authorList>
            <person name="Poehlein A."/>
            <person name="Jag V."/>
            <person name="Bengelsdorf F."/>
            <person name="Duerre P."/>
            <person name="Daniel R."/>
        </authorList>
    </citation>
    <scope>NUCLEOTIDE SEQUENCE [LARGE SCALE GENOMIC DNA]</scope>
    <source>
        <strain evidence="5 7">VJag</strain>
    </source>
</reference>
<dbReference type="SMART" id="SM00344">
    <property type="entry name" value="HTH_ASNC"/>
    <property type="match status" value="1"/>
</dbReference>
<evidence type="ECO:0000313" key="5">
    <source>
        <dbReference type="EMBL" id="KZM36435.1"/>
    </source>
</evidence>
<gene>
    <name evidence="5" type="primary">lrp_1</name>
    <name evidence="6" type="synonym">lrp_2</name>
    <name evidence="6" type="ORF">OERS_37280</name>
    <name evidence="5" type="ORF">OJAG_09020</name>
</gene>
<dbReference type="OrthoDB" id="4411089at2"/>
<dbReference type="Gene3D" id="1.10.10.10">
    <property type="entry name" value="Winged helix-like DNA-binding domain superfamily/Winged helix DNA-binding domain"/>
    <property type="match status" value="1"/>
</dbReference>
<keyword evidence="8" id="KW-1185">Reference proteome</keyword>
<keyword evidence="2" id="KW-0238">DNA-binding</keyword>
<evidence type="ECO:0000313" key="7">
    <source>
        <dbReference type="Proteomes" id="UP000076447"/>
    </source>
</evidence>
<dbReference type="GO" id="GO:0043200">
    <property type="term" value="P:response to amino acid"/>
    <property type="evidence" value="ECO:0007669"/>
    <property type="project" value="TreeGrafter"/>
</dbReference>
<accession>A0A163SHI0</accession>
<sequence length="160" mass="17251">MPNEIRAGAGHVQAAVLDETDRRILALLEADARATNKAVADAVGIAPSTCHTRIRSLQERGVIQGFRTEVDPAAMGRSLQALIAIRLHSHARSGLTAFRDYLAGLPNVEGIYFVTGDRDFMVHVAVRDSSALRDLVASTLSVRPEVAGTSTTLIFDYLKP</sequence>
<dbReference type="Proteomes" id="UP000076447">
    <property type="component" value="Unassembled WGS sequence"/>
</dbReference>
<name>A0A163SHI0_9CELL</name>
<dbReference type="PANTHER" id="PTHR30154:SF54">
    <property type="entry name" value="POSSIBLE TRANSCRIPTIONAL REGULATORY PROTEIN (PROBABLY LRP_ASNC-FAMILY)"/>
    <property type="match status" value="1"/>
</dbReference>
<feature type="domain" description="HTH asnC-type" evidence="4">
    <location>
        <begin position="17"/>
        <end position="78"/>
    </location>
</feature>
<dbReference type="PRINTS" id="PR00033">
    <property type="entry name" value="HTHASNC"/>
</dbReference>
<protein>
    <submittedName>
        <fullName evidence="5">Leucine-responsive regulatory protein</fullName>
    </submittedName>
</protein>
<dbReference type="Pfam" id="PF01037">
    <property type="entry name" value="AsnC_trans_reg"/>
    <property type="match status" value="1"/>
</dbReference>
<dbReference type="Pfam" id="PF13412">
    <property type="entry name" value="HTH_24"/>
    <property type="match status" value="1"/>
</dbReference>
<evidence type="ECO:0000256" key="2">
    <source>
        <dbReference type="ARBA" id="ARBA00023125"/>
    </source>
</evidence>
<comment type="caution">
    <text evidence="5">The sequence shown here is derived from an EMBL/GenBank/DDBJ whole genome shotgun (WGS) entry which is preliminary data.</text>
</comment>
<keyword evidence="3" id="KW-0804">Transcription</keyword>
<dbReference type="EMBL" id="LRIE01000052">
    <property type="protein sequence ID" value="KZM36435.1"/>
    <property type="molecule type" value="Genomic_DNA"/>
</dbReference>
<evidence type="ECO:0000256" key="3">
    <source>
        <dbReference type="ARBA" id="ARBA00023163"/>
    </source>
</evidence>
<dbReference type="PANTHER" id="PTHR30154">
    <property type="entry name" value="LEUCINE-RESPONSIVE REGULATORY PROTEIN"/>
    <property type="match status" value="1"/>
</dbReference>
<dbReference type="RefSeq" id="WP_056654308.1">
    <property type="nucleotide sequence ID" value="NZ_JBEPRG010000002.1"/>
</dbReference>
<dbReference type="EMBL" id="MAQA01000067">
    <property type="protein sequence ID" value="OCI29574.1"/>
    <property type="molecule type" value="Genomic_DNA"/>
</dbReference>
<evidence type="ECO:0000313" key="8">
    <source>
        <dbReference type="Proteomes" id="UP000093412"/>
    </source>
</evidence>
<dbReference type="PATRIC" id="fig|43678.3.peg.944"/>
<dbReference type="InterPro" id="IPR011008">
    <property type="entry name" value="Dimeric_a/b-barrel"/>
</dbReference>